<dbReference type="PROSITE" id="PS00375">
    <property type="entry name" value="UDPGT"/>
    <property type="match status" value="1"/>
</dbReference>
<dbReference type="EC" id="2.4.1.-" evidence="4"/>
<evidence type="ECO:0000256" key="2">
    <source>
        <dbReference type="ARBA" id="ARBA00022679"/>
    </source>
</evidence>
<sequence length="449" mass="50525">MEEITSQKTHVLVLPSPAQGHINPIVQFSKTLASKEVKVTILTIDFVCKAMLLDCGPLINIESIPHETIPVEGVDNFLEWFQTLMLEKFSGIVEKFGDSEYPVKVVVIDSLITWIIDLAHELGLKVAAFHTQPVALSALYYHIDQEDSTNKIPFDGSVPVSLPSLPLLEKEDLPSFICETDAYPTVKKLVFGQNFNFKKADWLLFNTFDMLEEEVINWLRTQYSIKTIGPVVLSMYLDKEYDSSLTKPHYETCKKWLDSREIGSVIYVSFGSLASLDEKQMEELALGLIMSNSYFLWVVRGTEENKLPNEFMSKVSEKGLIVNWSPQLDVLAHKSVGCFFTHCGWNSTLEALSLGVPMVCMPQWADQPTNAKFITDIWQVGIRIKVGKDGVITREEIASSIKEVMVEKKGVMLKENAIKWKNLAKEAVDKGGSSDKNIKEFVQACNALN</sequence>
<dbReference type="CDD" id="cd03784">
    <property type="entry name" value="GT1_Gtf-like"/>
    <property type="match status" value="1"/>
</dbReference>
<protein>
    <recommendedName>
        <fullName evidence="4">Glycosyltransferase</fullName>
        <ecNumber evidence="4">2.4.1.-</ecNumber>
    </recommendedName>
</protein>
<reference evidence="6 7" key="2">
    <citation type="submission" date="2016-11" db="EMBL/GenBank/DDBJ databases">
        <title>The genome of Nicotiana attenuata.</title>
        <authorList>
            <person name="Xu S."/>
            <person name="Brockmoeller T."/>
            <person name="Gaquerel E."/>
            <person name="Navarro A."/>
            <person name="Kuhl H."/>
            <person name="Gase K."/>
            <person name="Ling Z."/>
            <person name="Zhou W."/>
            <person name="Kreitzer C."/>
            <person name="Stanke M."/>
            <person name="Tang H."/>
            <person name="Lyons E."/>
            <person name="Pandey P."/>
            <person name="Pandey S.P."/>
            <person name="Timmermann B."/>
            <person name="Baldwin I.T."/>
        </authorList>
    </citation>
    <scope>NUCLEOTIDE SEQUENCE [LARGE SCALE GENOMIC DNA]</scope>
    <source>
        <strain evidence="7">cv. UT</strain>
        <strain evidence="6">UT</strain>
        <tissue evidence="6">Leaves</tissue>
    </source>
</reference>
<dbReference type="KEGG" id="nau:109221282"/>
<dbReference type="SMR" id="A0A1J6JST1"/>
<dbReference type="EMBL" id="MJEQ01006761">
    <property type="protein sequence ID" value="OIT19572.1"/>
    <property type="molecule type" value="Genomic_DNA"/>
</dbReference>
<accession>A0A1J6JST1</accession>
<dbReference type="Proteomes" id="UP000187609">
    <property type="component" value="Unassembled WGS sequence"/>
</dbReference>
<dbReference type="SUPFAM" id="SSF53756">
    <property type="entry name" value="UDP-Glycosyltransferase/glycogen phosphorylase"/>
    <property type="match status" value="1"/>
</dbReference>
<dbReference type="EMBL" id="KX752207">
    <property type="protein sequence ID" value="AQQ16730.1"/>
    <property type="molecule type" value="mRNA"/>
</dbReference>
<dbReference type="GeneID" id="109221282"/>
<evidence type="ECO:0000256" key="4">
    <source>
        <dbReference type="RuleBase" id="RU362057"/>
    </source>
</evidence>
<proteinExistence type="evidence at transcript level"/>
<comment type="similarity">
    <text evidence="1 3">Belongs to the UDP-glycosyltransferase family.</text>
</comment>
<dbReference type="Pfam" id="PF00201">
    <property type="entry name" value="UDPGT"/>
    <property type="match status" value="1"/>
</dbReference>
<dbReference type="Gene3D" id="3.40.50.2000">
    <property type="entry name" value="Glycogen Phosphorylase B"/>
    <property type="match status" value="2"/>
</dbReference>
<evidence type="ECO:0000313" key="6">
    <source>
        <dbReference type="EMBL" id="OIT19572.1"/>
    </source>
</evidence>
<dbReference type="InterPro" id="IPR002213">
    <property type="entry name" value="UDP_glucos_trans"/>
</dbReference>
<evidence type="ECO:0000313" key="7">
    <source>
        <dbReference type="Proteomes" id="UP000187609"/>
    </source>
</evidence>
<evidence type="ECO:0000256" key="1">
    <source>
        <dbReference type="ARBA" id="ARBA00009995"/>
    </source>
</evidence>
<dbReference type="FunFam" id="3.40.50.2000:FF:000019">
    <property type="entry name" value="Glycosyltransferase"/>
    <property type="match status" value="1"/>
</dbReference>
<dbReference type="GO" id="GO:0080044">
    <property type="term" value="F:quercetin 7-O-glucosyltransferase activity"/>
    <property type="evidence" value="ECO:0007669"/>
    <property type="project" value="TreeGrafter"/>
</dbReference>
<dbReference type="OMA" id="VCAIYYH"/>
<dbReference type="AlphaFoldDB" id="A0A1J6JST1"/>
<dbReference type="Gramene" id="OIT19572">
    <property type="protein sequence ID" value="OIT19572"/>
    <property type="gene ID" value="A4A49_41285"/>
</dbReference>
<dbReference type="PANTHER" id="PTHR11926">
    <property type="entry name" value="GLUCOSYL/GLUCURONOSYL TRANSFERASES"/>
    <property type="match status" value="1"/>
</dbReference>
<keyword evidence="7" id="KW-1185">Reference proteome</keyword>
<keyword evidence="2 3" id="KW-0808">Transferase</keyword>
<dbReference type="InterPro" id="IPR035595">
    <property type="entry name" value="UDP_glycos_trans_CS"/>
</dbReference>
<evidence type="ECO:0000313" key="5">
    <source>
        <dbReference type="EMBL" id="AQQ16727.1"/>
    </source>
</evidence>
<dbReference type="GO" id="GO:0080043">
    <property type="term" value="F:quercetin 3-O-glucosyltransferase activity"/>
    <property type="evidence" value="ECO:0007669"/>
    <property type="project" value="TreeGrafter"/>
</dbReference>
<organism evidence="6 7">
    <name type="scientific">Nicotiana attenuata</name>
    <name type="common">Coyote tobacco</name>
    <dbReference type="NCBI Taxonomy" id="49451"/>
    <lineage>
        <taxon>Eukaryota</taxon>
        <taxon>Viridiplantae</taxon>
        <taxon>Streptophyta</taxon>
        <taxon>Embryophyta</taxon>
        <taxon>Tracheophyta</taxon>
        <taxon>Spermatophyta</taxon>
        <taxon>Magnoliopsida</taxon>
        <taxon>eudicotyledons</taxon>
        <taxon>Gunneridae</taxon>
        <taxon>Pentapetalae</taxon>
        <taxon>asterids</taxon>
        <taxon>lamiids</taxon>
        <taxon>Solanales</taxon>
        <taxon>Solanaceae</taxon>
        <taxon>Nicotianoideae</taxon>
        <taxon>Nicotianeae</taxon>
        <taxon>Nicotiana</taxon>
    </lineage>
</organism>
<evidence type="ECO:0000256" key="3">
    <source>
        <dbReference type="RuleBase" id="RU003718"/>
    </source>
</evidence>
<reference evidence="5" key="1">
    <citation type="submission" date="2016-08" db="EMBL/GenBank/DDBJ databases">
        <authorList>
            <person name="Seilhamer J.J."/>
        </authorList>
    </citation>
    <scope>NUCLEOTIDE SEQUENCE</scope>
</reference>
<dbReference type="OrthoDB" id="5835829at2759"/>
<dbReference type="EMBL" id="KX752204">
    <property type="protein sequence ID" value="AQQ16727.1"/>
    <property type="molecule type" value="Genomic_DNA"/>
</dbReference>
<keyword evidence="3" id="KW-0328">Glycosyltransferase</keyword>
<name>A0A1J6JST1_NICAT</name>
<gene>
    <name evidence="6" type="primary">UGT74E2_2</name>
    <name evidence="6" type="ORF">A4A49_41285</name>
    <name evidence="5" type="ORF">NaUGT74P3</name>
</gene>
<dbReference type="PANTHER" id="PTHR11926:SF1560">
    <property type="entry name" value="UDP-GLYCOSYLTRANSFERASE 74E1-RELATED"/>
    <property type="match status" value="1"/>
</dbReference>